<evidence type="ECO:0000256" key="6">
    <source>
        <dbReference type="SAM" id="Phobius"/>
    </source>
</evidence>
<feature type="compositionally biased region" description="Polar residues" evidence="5">
    <location>
        <begin position="220"/>
        <end position="238"/>
    </location>
</feature>
<dbReference type="GO" id="GO:0008234">
    <property type="term" value="F:cysteine-type peptidase activity"/>
    <property type="evidence" value="ECO:0007669"/>
    <property type="project" value="UniProtKB-KW"/>
</dbReference>
<gene>
    <name evidence="8" type="ORF">FYJ35_02210</name>
</gene>
<keyword evidence="9" id="KW-1185">Reference proteome</keyword>
<dbReference type="PANTHER" id="PTHR47359">
    <property type="entry name" value="PEPTIDOGLYCAN DL-ENDOPEPTIDASE CWLO"/>
    <property type="match status" value="1"/>
</dbReference>
<dbReference type="InterPro" id="IPR051794">
    <property type="entry name" value="PG_Endopeptidase_C40"/>
</dbReference>
<feature type="region of interest" description="Disordered" evidence="5">
    <location>
        <begin position="104"/>
        <end position="238"/>
    </location>
</feature>
<comment type="caution">
    <text evidence="8">The sequence shown here is derived from an EMBL/GenBank/DDBJ whole genome shotgun (WGS) entry which is preliminary data.</text>
</comment>
<comment type="similarity">
    <text evidence="1">Belongs to the peptidase C40 family.</text>
</comment>
<dbReference type="GO" id="GO:0006508">
    <property type="term" value="P:proteolysis"/>
    <property type="evidence" value="ECO:0007669"/>
    <property type="project" value="UniProtKB-KW"/>
</dbReference>
<dbReference type="PANTHER" id="PTHR47359:SF3">
    <property type="entry name" value="NLP_P60 DOMAIN-CONTAINING PROTEIN-RELATED"/>
    <property type="match status" value="1"/>
</dbReference>
<dbReference type="PROSITE" id="PS51935">
    <property type="entry name" value="NLPC_P60"/>
    <property type="match status" value="1"/>
</dbReference>
<evidence type="ECO:0000256" key="3">
    <source>
        <dbReference type="ARBA" id="ARBA00022801"/>
    </source>
</evidence>
<protein>
    <submittedName>
        <fullName evidence="8">NlpC/P60 family protein</fullName>
    </submittedName>
</protein>
<keyword evidence="6" id="KW-0812">Transmembrane</keyword>
<feature type="transmembrane region" description="Helical" evidence="6">
    <location>
        <begin position="427"/>
        <end position="451"/>
    </location>
</feature>
<accession>A0A6L5X4F6</accession>
<dbReference type="InterPro" id="IPR038765">
    <property type="entry name" value="Papain-like_cys_pep_sf"/>
</dbReference>
<feature type="domain" description="NlpC/P60" evidence="7">
    <location>
        <begin position="466"/>
        <end position="607"/>
    </location>
</feature>
<keyword evidence="6" id="KW-1133">Transmembrane helix</keyword>
<proteinExistence type="inferred from homology"/>
<reference evidence="8 9" key="1">
    <citation type="submission" date="2019-08" db="EMBL/GenBank/DDBJ databases">
        <title>In-depth cultivation of the pig gut microbiome towards novel bacterial diversity and tailored functional studies.</title>
        <authorList>
            <person name="Wylensek D."/>
            <person name="Hitch T.C.A."/>
            <person name="Clavel T."/>
        </authorList>
    </citation>
    <scope>NUCLEOTIDE SEQUENCE [LARGE SCALE GENOMIC DNA]</scope>
    <source>
        <strain evidence="8 9">Oil+RF-744-WCA-WT-11</strain>
    </source>
</reference>
<dbReference type="Proteomes" id="UP000481852">
    <property type="component" value="Unassembled WGS sequence"/>
</dbReference>
<sequence length="749" mass="82156">MRQMKTAMDVRIRQQKGPSFQNPDQQLRQISSMKIRGSFALREEVIAELPEKYRKVLFSMPQRQREQVLSEIEKKVDRKIQSGAMAKTAVRLDAKDQNGIRRMAASGQRISSGPRAERKQTSALKYRLQEKTKRTTEGRETLKSQGIFSTTLRRDKENDASIESVFPGSKDKSESSGLIQKVAAKKEEARRESARPRAGPKAGSQTGLRAGSDPSLISGARTSSGVRNNVSINTESGNNKISINGDALKNKTLQGHPGAISYQQRLLAGARTKKEKADIQKAIRAVSAGRVDRANSRALQSASLRTAYLERGFSGAYSQILKDAGFSSDGQKAAAQLAYEKQVRKAVKGEYRKQLTGKLSKADVSSLAKRFQMQKFRNEQMQEDEQSRAMTQQAGQSFGLMAKGAKALRKMAEDALKAIRALVRKKLVILIIPLLMVLILPFLMMFIPIMGTVTATSYEDNEVYAYTDATELIEYAKQWIGKIPYVWGGGHGGSPTAWQSGCDCSGFVHGVFNHFGYEIGGDTGAMESQAGTHIAYDSLAQAKPGDVLIYYRTGAHVKGQPNGNGSTHVSIYIGNNQIIHQSGGVHISNEYHQYFEVRRVLTADVAGRGNISGGLGGMGTYGHRTDATNYSQSDLELIWAIVAQEDNGSYKGALAVISSAMNRVESPTWSYEGSNALAQLTAPGQYCYSNDTYWQARLGGNVPDYVKQAVNDCLKKGKRNHSYTSFRSTKGKTTGADAVQIGGNWFFGH</sequence>
<dbReference type="SUPFAM" id="SSF54001">
    <property type="entry name" value="Cysteine proteinases"/>
    <property type="match status" value="1"/>
</dbReference>
<keyword evidence="3" id="KW-0378">Hydrolase</keyword>
<keyword evidence="4" id="KW-0788">Thiol protease</keyword>
<feature type="compositionally biased region" description="Basic and acidic residues" evidence="5">
    <location>
        <begin position="184"/>
        <end position="195"/>
    </location>
</feature>
<evidence type="ECO:0000313" key="8">
    <source>
        <dbReference type="EMBL" id="MSS13866.1"/>
    </source>
</evidence>
<name>A0A6L5X4F6_9FIRM</name>
<evidence type="ECO:0000256" key="1">
    <source>
        <dbReference type="ARBA" id="ARBA00007074"/>
    </source>
</evidence>
<dbReference type="RefSeq" id="WP_154522558.1">
    <property type="nucleotide sequence ID" value="NZ_VULZ01000002.1"/>
</dbReference>
<evidence type="ECO:0000256" key="4">
    <source>
        <dbReference type="ARBA" id="ARBA00022807"/>
    </source>
</evidence>
<keyword evidence="2" id="KW-0645">Protease</keyword>
<keyword evidence="6" id="KW-0472">Membrane</keyword>
<feature type="region of interest" description="Disordered" evidence="5">
    <location>
        <begin position="1"/>
        <end position="24"/>
    </location>
</feature>
<evidence type="ECO:0000256" key="5">
    <source>
        <dbReference type="SAM" id="MobiDB-lite"/>
    </source>
</evidence>
<dbReference type="AlphaFoldDB" id="A0A6L5X4F6"/>
<dbReference type="Gene3D" id="3.90.1720.10">
    <property type="entry name" value="endopeptidase domain like (from Nostoc punctiforme)"/>
    <property type="match status" value="1"/>
</dbReference>
<organism evidence="8 9">
    <name type="scientific">Porcincola intestinalis</name>
    <dbReference type="NCBI Taxonomy" id="2606632"/>
    <lineage>
        <taxon>Bacteria</taxon>
        <taxon>Bacillati</taxon>
        <taxon>Bacillota</taxon>
        <taxon>Clostridia</taxon>
        <taxon>Lachnospirales</taxon>
        <taxon>Lachnospiraceae</taxon>
        <taxon>Porcincola</taxon>
    </lineage>
</organism>
<feature type="compositionally biased region" description="Basic and acidic residues" evidence="5">
    <location>
        <begin position="127"/>
        <end position="142"/>
    </location>
</feature>
<dbReference type="InterPro" id="IPR000064">
    <property type="entry name" value="NLP_P60_dom"/>
</dbReference>
<evidence type="ECO:0000256" key="2">
    <source>
        <dbReference type="ARBA" id="ARBA00022670"/>
    </source>
</evidence>
<evidence type="ECO:0000313" key="9">
    <source>
        <dbReference type="Proteomes" id="UP000481852"/>
    </source>
</evidence>
<evidence type="ECO:0000259" key="7">
    <source>
        <dbReference type="PROSITE" id="PS51935"/>
    </source>
</evidence>
<dbReference type="EMBL" id="VULZ01000002">
    <property type="protein sequence ID" value="MSS13866.1"/>
    <property type="molecule type" value="Genomic_DNA"/>
</dbReference>
<dbReference type="Pfam" id="PF00877">
    <property type="entry name" value="NLPC_P60"/>
    <property type="match status" value="1"/>
</dbReference>